<feature type="transmembrane region" description="Helical" evidence="12">
    <location>
        <begin position="781"/>
        <end position="802"/>
    </location>
</feature>
<dbReference type="Pfam" id="PF01094">
    <property type="entry name" value="ANF_receptor"/>
    <property type="match status" value="1"/>
</dbReference>
<dbReference type="PANTHER" id="PTHR24061:SF545">
    <property type="entry name" value="VOMERONASAL 2, RECEPTOR 118-RELATED"/>
    <property type="match status" value="1"/>
</dbReference>
<dbReference type="PANTHER" id="PTHR24061">
    <property type="entry name" value="CALCIUM-SENSING RECEPTOR-RELATED"/>
    <property type="match status" value="1"/>
</dbReference>
<evidence type="ECO:0000256" key="5">
    <source>
        <dbReference type="ARBA" id="ARBA00022989"/>
    </source>
</evidence>
<dbReference type="Pfam" id="PF00003">
    <property type="entry name" value="7tm_3"/>
    <property type="match status" value="1"/>
</dbReference>
<keyword evidence="5 12" id="KW-1133">Transmembrane helix</keyword>
<evidence type="ECO:0000256" key="10">
    <source>
        <dbReference type="ARBA" id="ARBA00023224"/>
    </source>
</evidence>
<dbReference type="InterPro" id="IPR011500">
    <property type="entry name" value="GPCR_3_9-Cys_dom"/>
</dbReference>
<keyword evidence="4 13" id="KW-0732">Signal</keyword>
<keyword evidence="6" id="KW-0297">G-protein coupled receptor</keyword>
<evidence type="ECO:0000256" key="2">
    <source>
        <dbReference type="ARBA" id="ARBA00022475"/>
    </source>
</evidence>
<keyword evidence="9" id="KW-0325">Glycoprotein</keyword>
<keyword evidence="8" id="KW-0675">Receptor</keyword>
<keyword evidence="2" id="KW-1003">Cell membrane</keyword>
<reference evidence="16" key="1">
    <citation type="submission" date="2025-08" db="UniProtKB">
        <authorList>
            <consortium name="RefSeq"/>
        </authorList>
    </citation>
    <scope>IDENTIFICATION</scope>
    <source>
        <tissue evidence="16">Liver</tissue>
    </source>
</reference>
<evidence type="ECO:0000313" key="15">
    <source>
        <dbReference type="Proteomes" id="UP000886700"/>
    </source>
</evidence>
<keyword evidence="15" id="KW-1185">Reference proteome</keyword>
<evidence type="ECO:0000313" key="16">
    <source>
        <dbReference type="RefSeq" id="XP_040607385.1"/>
    </source>
</evidence>
<evidence type="ECO:0000256" key="3">
    <source>
        <dbReference type="ARBA" id="ARBA00022692"/>
    </source>
</evidence>
<dbReference type="SUPFAM" id="SSF53822">
    <property type="entry name" value="Periplasmic binding protein-like I"/>
    <property type="match status" value="1"/>
</dbReference>
<proteinExistence type="predicted"/>
<dbReference type="InterPro" id="IPR017978">
    <property type="entry name" value="GPCR_3_C"/>
</dbReference>
<dbReference type="InterPro" id="IPR028082">
    <property type="entry name" value="Peripla_BP_I"/>
</dbReference>
<keyword evidence="10" id="KW-0807">Transducer</keyword>
<evidence type="ECO:0000256" key="7">
    <source>
        <dbReference type="ARBA" id="ARBA00023136"/>
    </source>
</evidence>
<evidence type="ECO:0000256" key="6">
    <source>
        <dbReference type="ARBA" id="ARBA00023040"/>
    </source>
</evidence>
<feature type="region of interest" description="Disordered" evidence="11">
    <location>
        <begin position="129"/>
        <end position="157"/>
    </location>
</feature>
<feature type="compositionally biased region" description="Gly residues" evidence="11">
    <location>
        <begin position="138"/>
        <end position="156"/>
    </location>
</feature>
<dbReference type="RefSeq" id="XP_040607385.1">
    <property type="nucleotide sequence ID" value="XM_040751451.1"/>
</dbReference>
<evidence type="ECO:0000256" key="8">
    <source>
        <dbReference type="ARBA" id="ARBA00023170"/>
    </source>
</evidence>
<dbReference type="PRINTS" id="PR01535">
    <property type="entry name" value="VOMERONASL2R"/>
</dbReference>
<evidence type="ECO:0000256" key="11">
    <source>
        <dbReference type="SAM" id="MobiDB-lite"/>
    </source>
</evidence>
<feature type="transmembrane region" description="Helical" evidence="12">
    <location>
        <begin position="814"/>
        <end position="837"/>
    </location>
</feature>
<evidence type="ECO:0000256" key="4">
    <source>
        <dbReference type="ARBA" id="ARBA00022729"/>
    </source>
</evidence>
<dbReference type="InterPro" id="IPR000068">
    <property type="entry name" value="GPCR_3_Ca_sens_rcpt-rel"/>
</dbReference>
<feature type="domain" description="G-protein coupled receptors family 3 profile" evidence="14">
    <location>
        <begin position="743"/>
        <end position="1007"/>
    </location>
</feature>
<evidence type="ECO:0000256" key="9">
    <source>
        <dbReference type="ARBA" id="ARBA00023180"/>
    </source>
</evidence>
<dbReference type="Pfam" id="PF07562">
    <property type="entry name" value="NCD3G"/>
    <property type="match status" value="1"/>
</dbReference>
<dbReference type="InterPro" id="IPR001828">
    <property type="entry name" value="ANF_lig-bd_rcpt"/>
</dbReference>
<sequence>MMLPWIFTFCLLQTPVCLCLFSDSQCIRSMQHGLYHDGNVLIAGFVPLYSYHSNPRGNFEANSGRQIHRTAVELAMALVAAEAVQCRINQARESLVLCGLAVGRGGGCRRLGLAVVCNCELQPFQTLGSGGSAERSWGGRGGGSSGRGTVAGGAQGPRGTMALGPRGALLLPQLLLGTLQVPAAGDAQWSCAGADCVRAGLLRCPRTGEQHAAAVGSKRGGAGRFLENNYLFVLALLFATEEINRNPHLLPNISLGFDLYNALNNEWNVLQDAFIWLTGQRRIIPNYTCRRESKVAAVLTGTSSATSSHIGRLLDLYKFPQLTFGSFDAILSDRGQFSSLYQIASPDTSLPFGIALMMAHFNWTWVGLVLTDDHKASQILSDLRGEMDRNKVCIAFAKMIPDTQFLTLNSLMKTRVQILESLTNVIIIYGDYDSLKFLIFTLSHTLLTMKVWVLKSRLHAPSYSHSHEFLVDSFHAGLIFSHHHAKIPGFKHFMQTVNPFKYPEDNFLAILWHQNFNCSFSQHDCKIVGICLPNASLEQLPKKNWEMGMTEESYNIYNSVYAVAHSLHEMMFSQVQIQSPRNVEGNVYPWQLHPFLKNTHIKNCAGDNVVLDLKRKVDAEYDILNFWSSPRGIGLTVQVGRFSPKSLQGQQLILSQHMIKWPTGLTEIPRSVCSESCGPGFRKSPQEGKPNCCFDCTTCPANEISNETDMDHCVRCPESHYANTEQNHCLQKTVTFLAYEDPLGMTLTSLALGFSVLTASVLGVFVKYHHTPIVKANNRRLTYILLITLTFCFLCPLLFIGHPNTVTCILQQSTFAVLFTVALSTVLAKTLTVVLAFKVTVPGRIVRWIMTSRAPNFIIPICTIIQIVLCGFWLSTSPPFIDSDSHSEHGHIIIVCNKGSVVAFHCVLGYLCCLALGSYIMVYLSRNLPDTFNEAKFLSFSMLVFFTVWITFLPVYHSTQGNFMVAMEVFSILVSSAGFLGCIFVPKCYIILSRPDRNFLHHIRNKGHSKRNVLQT</sequence>
<dbReference type="GeneID" id="101844413"/>
<evidence type="ECO:0000259" key="14">
    <source>
        <dbReference type="PROSITE" id="PS50259"/>
    </source>
</evidence>
<dbReference type="InterPro" id="IPR004073">
    <property type="entry name" value="GPCR_3_vmron_rcpt_2"/>
</dbReference>
<keyword evidence="3 12" id="KW-0812">Transmembrane</keyword>
<evidence type="ECO:0000256" key="13">
    <source>
        <dbReference type="SAM" id="SignalP"/>
    </source>
</evidence>
<dbReference type="Proteomes" id="UP000886700">
    <property type="component" value="Unplaced"/>
</dbReference>
<name>A0ABM2XXI1_MESAU</name>
<feature type="transmembrane region" description="Helical" evidence="12">
    <location>
        <begin position="907"/>
        <end position="925"/>
    </location>
</feature>
<organism evidence="15 16">
    <name type="scientific">Mesocricetus auratus</name>
    <name type="common">Golden hamster</name>
    <dbReference type="NCBI Taxonomy" id="10036"/>
    <lineage>
        <taxon>Eukaryota</taxon>
        <taxon>Metazoa</taxon>
        <taxon>Chordata</taxon>
        <taxon>Craniata</taxon>
        <taxon>Vertebrata</taxon>
        <taxon>Euteleostomi</taxon>
        <taxon>Mammalia</taxon>
        <taxon>Eutheria</taxon>
        <taxon>Euarchontoglires</taxon>
        <taxon>Glires</taxon>
        <taxon>Rodentia</taxon>
        <taxon>Myomorpha</taxon>
        <taxon>Muroidea</taxon>
        <taxon>Cricetidae</taxon>
        <taxon>Cricetinae</taxon>
        <taxon>Mesocricetus</taxon>
    </lineage>
</organism>
<feature type="signal peptide" evidence="13">
    <location>
        <begin position="1"/>
        <end position="19"/>
    </location>
</feature>
<gene>
    <name evidence="16" type="primary">LOC101844413</name>
</gene>
<feature type="transmembrane region" description="Helical" evidence="12">
    <location>
        <begin position="750"/>
        <end position="769"/>
    </location>
</feature>
<dbReference type="CDD" id="cd15283">
    <property type="entry name" value="7tmC_V2R_pheromone"/>
    <property type="match status" value="1"/>
</dbReference>
<dbReference type="InterPro" id="IPR038550">
    <property type="entry name" value="GPCR_3_9-Cys_sf"/>
</dbReference>
<comment type="subcellular location">
    <subcellularLocation>
        <location evidence="1">Cell membrane</location>
        <topology evidence="1">Multi-pass membrane protein</topology>
    </subcellularLocation>
</comment>
<dbReference type="Gene3D" id="3.40.50.2300">
    <property type="match status" value="2"/>
</dbReference>
<evidence type="ECO:0000256" key="12">
    <source>
        <dbReference type="SAM" id="Phobius"/>
    </source>
</evidence>
<feature type="transmembrane region" description="Helical" evidence="12">
    <location>
        <begin position="937"/>
        <end position="957"/>
    </location>
</feature>
<feature type="transmembrane region" description="Helical" evidence="12">
    <location>
        <begin position="857"/>
        <end position="875"/>
    </location>
</feature>
<dbReference type="PROSITE" id="PS50259">
    <property type="entry name" value="G_PROTEIN_RECEP_F3_4"/>
    <property type="match status" value="1"/>
</dbReference>
<evidence type="ECO:0000256" key="1">
    <source>
        <dbReference type="ARBA" id="ARBA00004651"/>
    </source>
</evidence>
<feature type="chain" id="PRO_5046058180" evidence="13">
    <location>
        <begin position="20"/>
        <end position="1016"/>
    </location>
</feature>
<accession>A0ABM2XXI1</accession>
<protein>
    <submittedName>
        <fullName evidence="16">Vomeronasal type-2 receptor 116-like</fullName>
    </submittedName>
</protein>
<dbReference type="CDD" id="cd06365">
    <property type="entry name" value="PBP1_pheromone_receptor"/>
    <property type="match status" value="1"/>
</dbReference>
<keyword evidence="7 12" id="KW-0472">Membrane</keyword>
<dbReference type="Gene3D" id="2.10.50.30">
    <property type="entry name" value="GPCR, family 3, nine cysteines domain"/>
    <property type="match status" value="1"/>
</dbReference>
<feature type="transmembrane region" description="Helical" evidence="12">
    <location>
        <begin position="969"/>
        <end position="992"/>
    </location>
</feature>